<dbReference type="InterPro" id="IPR007730">
    <property type="entry name" value="SPOR-like_dom"/>
</dbReference>
<dbReference type="PANTHER" id="PTHR35894">
    <property type="entry name" value="GENERAL SECRETION PATHWAY PROTEIN A-RELATED"/>
    <property type="match status" value="1"/>
</dbReference>
<dbReference type="eggNOG" id="COG3266">
    <property type="taxonomic scope" value="Bacteria"/>
</dbReference>
<accession>A0A078L0H0</accession>
<dbReference type="SUPFAM" id="SSF52540">
    <property type="entry name" value="P-loop containing nucleoside triphosphate hydrolases"/>
    <property type="match status" value="1"/>
</dbReference>
<dbReference type="EMBL" id="CCSB01000003">
    <property type="protein sequence ID" value="CDZ78656.1"/>
    <property type="molecule type" value="Genomic_DNA"/>
</dbReference>
<keyword evidence="1" id="KW-0472">Membrane</keyword>
<dbReference type="InterPro" id="IPR049945">
    <property type="entry name" value="AAA_22"/>
</dbReference>
<dbReference type="GO" id="GO:0042834">
    <property type="term" value="F:peptidoglycan binding"/>
    <property type="evidence" value="ECO:0007669"/>
    <property type="project" value="InterPro"/>
</dbReference>
<dbReference type="InterPro" id="IPR027417">
    <property type="entry name" value="P-loop_NTPase"/>
</dbReference>
<evidence type="ECO:0000259" key="2">
    <source>
        <dbReference type="PROSITE" id="PS51724"/>
    </source>
</evidence>
<dbReference type="Proteomes" id="UP000044071">
    <property type="component" value="Unassembled WGS sequence"/>
</dbReference>
<proteinExistence type="predicted"/>
<dbReference type="InterPro" id="IPR052026">
    <property type="entry name" value="ExeA_AAA_ATPase_DNA-bind"/>
</dbReference>
<reference evidence="3 4" key="1">
    <citation type="submission" date="2014-06" db="EMBL/GenBank/DDBJ databases">
        <authorList>
            <person name="Urmite Genomes Urmite Genomes"/>
        </authorList>
    </citation>
    <scope>NUCLEOTIDE SEQUENCE [LARGE SCALE GENOMIC DNA]</scope>
</reference>
<sequence>MQNEAIEPGIKEGPVGKQVFKPSSWLTKIDYINHLVLFSNVMIAVLAERASGKTTFISLLQAGLDSNIKSHVIQAKAPFSQAELLTQLSTAFHLKADSDTKLRDLIAQINERKAQILLIIDDAQYLPDTFLQEVLSELKEQGASSFFHLCLVSDHSLSTSLNKMERELIHSLEPGNLTVTETKTYLRHVLPFSKKLDKTMTEKRLDHFYKLTEGNIARINAQMIDYFCFAATTSSDKRKYLIRGLSFAATAAVALIASSYIWQNQFLPSSVDLSSGHEFEESVAEISQPLPSLVPVVPVAERELILLSELPNIHQELIKRPSQIPAWYVAAMRQQVQPSPKRVVDVAIEDESDDSLVVRDRVVVIPKTIAIPPPAQVTETIPEQIAPVPVQQAAAPKAVPKVIDRPFTIQLLASPKQEDIMRFVNNHKIKKTAKIRLTKRDGADWYVLTIGEYNQVEHAQAAIKSLPTELARYNPWVRPVSQLKATG</sequence>
<dbReference type="AlphaFoldDB" id="A0A078L0H0"/>
<keyword evidence="4" id="KW-1185">Reference proteome</keyword>
<protein>
    <submittedName>
        <fullName evidence="3">Cell division protein DamX</fullName>
    </submittedName>
</protein>
<feature type="domain" description="SPOR" evidence="2">
    <location>
        <begin position="401"/>
        <end position="479"/>
    </location>
</feature>
<evidence type="ECO:0000313" key="4">
    <source>
        <dbReference type="Proteomes" id="UP000044071"/>
    </source>
</evidence>
<dbReference type="GO" id="GO:0016887">
    <property type="term" value="F:ATP hydrolysis activity"/>
    <property type="evidence" value="ECO:0007669"/>
    <property type="project" value="InterPro"/>
</dbReference>
<keyword evidence="3" id="KW-0131">Cell cycle</keyword>
<evidence type="ECO:0000313" key="3">
    <source>
        <dbReference type="EMBL" id="CDZ78656.1"/>
    </source>
</evidence>
<dbReference type="InterPro" id="IPR036680">
    <property type="entry name" value="SPOR-like_sf"/>
</dbReference>
<dbReference type="eggNOG" id="COG3267">
    <property type="taxonomic scope" value="Bacteria"/>
</dbReference>
<gene>
    <name evidence="3" type="ORF">BN59_02968</name>
</gene>
<keyword evidence="3" id="KW-0132">Cell division</keyword>
<dbReference type="Pfam" id="PF13401">
    <property type="entry name" value="AAA_22"/>
    <property type="match status" value="1"/>
</dbReference>
<dbReference type="Gene3D" id="3.30.70.1070">
    <property type="entry name" value="Sporulation related repeat"/>
    <property type="match status" value="1"/>
</dbReference>
<feature type="transmembrane region" description="Helical" evidence="1">
    <location>
        <begin position="240"/>
        <end position="262"/>
    </location>
</feature>
<evidence type="ECO:0000256" key="1">
    <source>
        <dbReference type="SAM" id="Phobius"/>
    </source>
</evidence>
<dbReference type="RefSeq" id="WP_044011776.1">
    <property type="nucleotide sequence ID" value="NZ_CCVW01000003.1"/>
</dbReference>
<dbReference type="PROSITE" id="PS51724">
    <property type="entry name" value="SPOR"/>
    <property type="match status" value="1"/>
</dbReference>
<keyword evidence="1" id="KW-1133">Transmembrane helix</keyword>
<dbReference type="Gene3D" id="3.40.50.300">
    <property type="entry name" value="P-loop containing nucleotide triphosphate hydrolases"/>
    <property type="match status" value="1"/>
</dbReference>
<name>A0A078L0H0_9GAMM</name>
<dbReference type="GO" id="GO:0051301">
    <property type="term" value="P:cell division"/>
    <property type="evidence" value="ECO:0007669"/>
    <property type="project" value="UniProtKB-KW"/>
</dbReference>
<dbReference type="PANTHER" id="PTHR35894:SF7">
    <property type="entry name" value="GENERAL SECRETION PATHWAY PROTEIN A-RELATED"/>
    <property type="match status" value="1"/>
</dbReference>
<organism evidence="3 4">
    <name type="scientific">Legionella massiliensis</name>
    <dbReference type="NCBI Taxonomy" id="1034943"/>
    <lineage>
        <taxon>Bacteria</taxon>
        <taxon>Pseudomonadati</taxon>
        <taxon>Pseudomonadota</taxon>
        <taxon>Gammaproteobacteria</taxon>
        <taxon>Legionellales</taxon>
        <taxon>Legionellaceae</taxon>
        <taxon>Legionella</taxon>
    </lineage>
</organism>
<keyword evidence="1" id="KW-0812">Transmembrane</keyword>
<dbReference type="OrthoDB" id="5648409at2"/>
<dbReference type="STRING" id="1034943.BN59_02968"/>
<dbReference type="Pfam" id="PF05036">
    <property type="entry name" value="SPOR"/>
    <property type="match status" value="1"/>
</dbReference>